<dbReference type="GO" id="GO:0016491">
    <property type="term" value="F:oxidoreductase activity"/>
    <property type="evidence" value="ECO:0007669"/>
    <property type="project" value="UniProtKB-KW"/>
</dbReference>
<dbReference type="PRINTS" id="PR00081">
    <property type="entry name" value="GDHRDH"/>
</dbReference>
<keyword evidence="2" id="KW-0560">Oxidoreductase</keyword>
<dbReference type="PANTHER" id="PTHR44196">
    <property type="entry name" value="DEHYDROGENASE/REDUCTASE SDR FAMILY MEMBER 7B"/>
    <property type="match status" value="1"/>
</dbReference>
<dbReference type="PROSITE" id="PS00061">
    <property type="entry name" value="ADH_SHORT"/>
    <property type="match status" value="1"/>
</dbReference>
<dbReference type="InterPro" id="IPR036291">
    <property type="entry name" value="NAD(P)-bd_dom_sf"/>
</dbReference>
<dbReference type="InterPro" id="IPR020904">
    <property type="entry name" value="Sc_DH/Rdtase_CS"/>
</dbReference>
<dbReference type="SMART" id="SM00822">
    <property type="entry name" value="PKS_KR"/>
    <property type="match status" value="1"/>
</dbReference>
<dbReference type="RefSeq" id="WP_161349810.1">
    <property type="nucleotide sequence ID" value="NZ_WTUX01000003.1"/>
</dbReference>
<dbReference type="AlphaFoldDB" id="A0A845M5Q7"/>
<comment type="similarity">
    <text evidence="1 3">Belongs to the short-chain dehydrogenases/reductases (SDR) family.</text>
</comment>
<dbReference type="InterPro" id="IPR002347">
    <property type="entry name" value="SDR_fam"/>
</dbReference>
<dbReference type="PANTHER" id="PTHR44196:SF1">
    <property type="entry name" value="DEHYDROGENASE_REDUCTASE SDR FAMILY MEMBER 7B"/>
    <property type="match status" value="1"/>
</dbReference>
<evidence type="ECO:0000256" key="2">
    <source>
        <dbReference type="ARBA" id="ARBA00023002"/>
    </source>
</evidence>
<dbReference type="SUPFAM" id="SSF51735">
    <property type="entry name" value="NAD(P)-binding Rossmann-fold domains"/>
    <property type="match status" value="1"/>
</dbReference>
<dbReference type="GO" id="GO:0016020">
    <property type="term" value="C:membrane"/>
    <property type="evidence" value="ECO:0007669"/>
    <property type="project" value="TreeGrafter"/>
</dbReference>
<evidence type="ECO:0000256" key="1">
    <source>
        <dbReference type="ARBA" id="ARBA00006484"/>
    </source>
</evidence>
<feature type="domain" description="Ketoreductase" evidence="4">
    <location>
        <begin position="13"/>
        <end position="201"/>
    </location>
</feature>
<dbReference type="EMBL" id="WTUX01000003">
    <property type="protein sequence ID" value="MZR11684.1"/>
    <property type="molecule type" value="Genomic_DNA"/>
</dbReference>
<dbReference type="Gene3D" id="3.40.50.720">
    <property type="entry name" value="NAD(P)-binding Rossmann-like Domain"/>
    <property type="match status" value="1"/>
</dbReference>
<evidence type="ECO:0000313" key="5">
    <source>
        <dbReference type="EMBL" id="MZR11684.1"/>
    </source>
</evidence>
<keyword evidence="6" id="KW-1185">Reference proteome</keyword>
<dbReference type="InterPro" id="IPR057326">
    <property type="entry name" value="KR_dom"/>
</dbReference>
<evidence type="ECO:0000313" key="6">
    <source>
        <dbReference type="Proteomes" id="UP000467322"/>
    </source>
</evidence>
<sequence length="275" mass="28724">MSSTAQTAIGPERKAVIVGGAGGIGFAFARLLYASGATVALLDLDAQRLEQAASDLGSVGDGQILMRALDISDPEAVQAARDAITAQIGPPDLLVNAAGLLIRGVPVAEIPHEAWRRVLDVNLLGVVNAVRSFLPDLKQAEGPAHIITVASISGFFAGDRRIGAYATSKFAVVGYSEALAEELTGSNVTITLVAPGQVATDFYRNSAPATQRFGMAGRMTETPEDIRNGMDPARVASLALDAASRGQLYAMTHADLRPLVEARQARVLSGFEGRS</sequence>
<dbReference type="Pfam" id="PF00106">
    <property type="entry name" value="adh_short"/>
    <property type="match status" value="1"/>
</dbReference>
<protein>
    <submittedName>
        <fullName evidence="5">SDR family NAD(P)-dependent oxidoreductase</fullName>
    </submittedName>
</protein>
<name>A0A845M5Q7_9RHOB</name>
<gene>
    <name evidence="5" type="ORF">GQE99_01425</name>
</gene>
<accession>A0A845M5Q7</accession>
<evidence type="ECO:0000256" key="3">
    <source>
        <dbReference type="RuleBase" id="RU000363"/>
    </source>
</evidence>
<organism evidence="5 6">
    <name type="scientific">Maritimibacter harenae</name>
    <dbReference type="NCBI Taxonomy" id="2606218"/>
    <lineage>
        <taxon>Bacteria</taxon>
        <taxon>Pseudomonadati</taxon>
        <taxon>Pseudomonadota</taxon>
        <taxon>Alphaproteobacteria</taxon>
        <taxon>Rhodobacterales</taxon>
        <taxon>Roseobacteraceae</taxon>
        <taxon>Maritimibacter</taxon>
    </lineage>
</organism>
<dbReference type="CDD" id="cd05233">
    <property type="entry name" value="SDR_c"/>
    <property type="match status" value="1"/>
</dbReference>
<comment type="caution">
    <text evidence="5">The sequence shown here is derived from an EMBL/GenBank/DDBJ whole genome shotgun (WGS) entry which is preliminary data.</text>
</comment>
<dbReference type="Proteomes" id="UP000467322">
    <property type="component" value="Unassembled WGS sequence"/>
</dbReference>
<reference evidence="5 6" key="1">
    <citation type="submission" date="2019-12" db="EMBL/GenBank/DDBJ databases">
        <title>Maritimibacter sp. nov. sp. isolated from sea sand.</title>
        <authorList>
            <person name="Kim J."/>
            <person name="Jeong S.E."/>
            <person name="Jung H.S."/>
            <person name="Jeon C.O."/>
        </authorList>
    </citation>
    <scope>NUCLEOTIDE SEQUENCE [LARGE SCALE GENOMIC DNA]</scope>
    <source>
        <strain evidence="5 6">DP07</strain>
    </source>
</reference>
<evidence type="ECO:0000259" key="4">
    <source>
        <dbReference type="SMART" id="SM00822"/>
    </source>
</evidence>
<dbReference type="PRINTS" id="PR00080">
    <property type="entry name" value="SDRFAMILY"/>
</dbReference>
<proteinExistence type="inferred from homology"/>